<evidence type="ECO:0000313" key="2">
    <source>
        <dbReference type="Proteomes" id="UP000030661"/>
    </source>
</evidence>
<organism evidence="1">
    <name type="scientific">Vecturithrix granuli</name>
    <dbReference type="NCBI Taxonomy" id="1499967"/>
    <lineage>
        <taxon>Bacteria</taxon>
        <taxon>Candidatus Moduliflexota</taxon>
        <taxon>Candidatus Vecturitrichia</taxon>
        <taxon>Candidatus Vecturitrichales</taxon>
        <taxon>Candidatus Vecturitrichaceae</taxon>
        <taxon>Candidatus Vecturithrix</taxon>
    </lineage>
</organism>
<protein>
    <submittedName>
        <fullName evidence="1">Uncharacterized protein</fullName>
    </submittedName>
</protein>
<name>A0A081C5W3_VECG1</name>
<dbReference type="HOGENOM" id="CLU_552827_0_0_0"/>
<accession>A0A081C5W3</accession>
<keyword evidence="2" id="KW-1185">Reference proteome</keyword>
<reference evidence="1" key="1">
    <citation type="journal article" date="2015" name="PeerJ">
        <title>First genomic representation of candidate bacterial phylum KSB3 points to enhanced environmental sensing as a trigger of wastewater bulking.</title>
        <authorList>
            <person name="Sekiguchi Y."/>
            <person name="Ohashi A."/>
            <person name="Parks D.H."/>
            <person name="Yamauchi T."/>
            <person name="Tyson G.W."/>
            <person name="Hugenholtz P."/>
        </authorList>
    </citation>
    <scope>NUCLEOTIDE SEQUENCE [LARGE SCALE GENOMIC DNA]</scope>
</reference>
<dbReference type="Proteomes" id="UP000030661">
    <property type="component" value="Unassembled WGS sequence"/>
</dbReference>
<dbReference type="EMBL" id="DF820471">
    <property type="protein sequence ID" value="GAK59968.1"/>
    <property type="molecule type" value="Genomic_DNA"/>
</dbReference>
<sequence length="493" mass="57454">MLNSQLFLQNMMEHKVLLEDLLKVKQAVDQMDLREFKLQWRRRSADYSNLASTERLKYMVMSIKVLQAKADLKRMITSIKELANHPEPQKAIYYYFRSNLWKFLDHFHYILLVDDIPDADKVECLTLLEEYAEVIAQEEELKESCVNRLHKLLEQSQLLEQDVFGDSLKNEDSRVYHQLAQRIVQLIHKLEPPTPGEDIELSDQISAGVQALIRKYVTFSVSRISIETSGVLSIIQLLLDHPVSELEAHRQQLHSALNMLDQKALYDLSMRQMRNQCAYALIVLLEILKMHHGLPILLLRLLELGSFIQFPPKDISLNKELRELKGKIADITQYKLRPIIEDVLWKNPTFLAKIPYIRAICPWCYRKDHKEMLNIAQMRKIVTASFERLEAIPGIQEQADAVSKSHLSELVIDILGLLVNLEPSPRFLKAHAQEAQQIKQAKRTEIPHSKPFEMLLEQQYTTYKNHLQFLEDSIEYYVGISEKLGDRSNGHRK</sequence>
<proteinExistence type="predicted"/>
<evidence type="ECO:0000313" key="1">
    <source>
        <dbReference type="EMBL" id="GAK59968.1"/>
    </source>
</evidence>
<gene>
    <name evidence="1" type="ORF">U27_06954</name>
</gene>
<dbReference type="AlphaFoldDB" id="A0A081C5W3"/>